<dbReference type="Pfam" id="PF17769">
    <property type="entry name" value="PurK_C"/>
    <property type="match status" value="1"/>
</dbReference>
<reference evidence="4" key="1">
    <citation type="journal article" date="2023" name="GigaByte">
        <title>Genome assembly of the bearded iris, Iris pallida Lam.</title>
        <authorList>
            <person name="Bruccoleri R.E."/>
            <person name="Oakeley E.J."/>
            <person name="Faust A.M.E."/>
            <person name="Altorfer M."/>
            <person name="Dessus-Babus S."/>
            <person name="Burckhardt D."/>
            <person name="Oertli M."/>
            <person name="Naumann U."/>
            <person name="Petersen F."/>
            <person name="Wong J."/>
        </authorList>
    </citation>
    <scope>NUCLEOTIDE SEQUENCE</scope>
    <source>
        <strain evidence="4">GSM-AAB239-AS_SAM_17_03QT</strain>
    </source>
</reference>
<dbReference type="Pfam" id="PF00731">
    <property type="entry name" value="AIRC"/>
    <property type="match status" value="1"/>
</dbReference>
<reference evidence="4" key="2">
    <citation type="submission" date="2023-04" db="EMBL/GenBank/DDBJ databases">
        <authorList>
            <person name="Bruccoleri R.E."/>
            <person name="Oakeley E.J."/>
            <person name="Faust A.-M."/>
            <person name="Dessus-Babus S."/>
            <person name="Altorfer M."/>
            <person name="Burckhardt D."/>
            <person name="Oertli M."/>
            <person name="Naumann U."/>
            <person name="Petersen F."/>
            <person name="Wong J."/>
        </authorList>
    </citation>
    <scope>NUCLEOTIDE SEQUENCE</scope>
    <source>
        <strain evidence="4">GSM-AAB239-AS_SAM_17_03QT</strain>
        <tissue evidence="4">Leaf</tissue>
    </source>
</reference>
<sequence>MKTPAAIMYNILGEDEGEPGFCLANQLLSRALSVPGASVHWYGKTEMRKQRKMGHITIVGPSMNIVKARLDQILKNENLGGHTAVTPQVAVIMGSDSDLPVMKDAAEVLKNFNVPFELTIVSAHRTPEKDVLFFVICQGKWNPSHYCWCWWCSTFTRHGGFIDPVTCYRRPNTNFVSRWS</sequence>
<organism evidence="4 5">
    <name type="scientific">Iris pallida</name>
    <name type="common">Sweet iris</name>
    <dbReference type="NCBI Taxonomy" id="29817"/>
    <lineage>
        <taxon>Eukaryota</taxon>
        <taxon>Viridiplantae</taxon>
        <taxon>Streptophyta</taxon>
        <taxon>Embryophyta</taxon>
        <taxon>Tracheophyta</taxon>
        <taxon>Spermatophyta</taxon>
        <taxon>Magnoliopsida</taxon>
        <taxon>Liliopsida</taxon>
        <taxon>Asparagales</taxon>
        <taxon>Iridaceae</taxon>
        <taxon>Iridoideae</taxon>
        <taxon>Irideae</taxon>
        <taxon>Iris</taxon>
    </lineage>
</organism>
<evidence type="ECO:0000256" key="2">
    <source>
        <dbReference type="ARBA" id="ARBA00012329"/>
    </source>
</evidence>
<keyword evidence="5" id="KW-1185">Reference proteome</keyword>
<comment type="caution">
    <text evidence="4">The sequence shown here is derived from an EMBL/GenBank/DDBJ whole genome shotgun (WGS) entry which is preliminary data.</text>
</comment>
<feature type="domain" description="PurE" evidence="3">
    <location>
        <begin position="87"/>
        <end position="176"/>
    </location>
</feature>
<dbReference type="SUPFAM" id="SSF51246">
    <property type="entry name" value="Rudiment single hybrid motif"/>
    <property type="match status" value="1"/>
</dbReference>
<dbReference type="InterPro" id="IPR011054">
    <property type="entry name" value="Rudment_hybrid_motif"/>
</dbReference>
<dbReference type="InterPro" id="IPR000031">
    <property type="entry name" value="PurE_dom"/>
</dbReference>
<dbReference type="EMBL" id="JANAVB010000400">
    <property type="protein sequence ID" value="KAJ6853629.1"/>
    <property type="molecule type" value="Genomic_DNA"/>
</dbReference>
<accession>A0AAX6IK49</accession>
<evidence type="ECO:0000313" key="4">
    <source>
        <dbReference type="EMBL" id="KAJ6853629.1"/>
    </source>
</evidence>
<dbReference type="GO" id="GO:0006189">
    <property type="term" value="P:'de novo' IMP biosynthetic process"/>
    <property type="evidence" value="ECO:0007669"/>
    <property type="project" value="InterPro"/>
</dbReference>
<name>A0AAX6IK49_IRIPA</name>
<dbReference type="GO" id="GO:0004638">
    <property type="term" value="F:phosphoribosylaminoimidazole carboxylase activity"/>
    <property type="evidence" value="ECO:0007669"/>
    <property type="project" value="UniProtKB-EC"/>
</dbReference>
<gene>
    <name evidence="4" type="ORF">M6B38_113395</name>
</gene>
<dbReference type="AlphaFoldDB" id="A0AAX6IK49"/>
<dbReference type="Gene3D" id="3.30.470.20">
    <property type="entry name" value="ATP-grasp fold, B domain"/>
    <property type="match status" value="1"/>
</dbReference>
<dbReference type="Proteomes" id="UP001140949">
    <property type="component" value="Unassembled WGS sequence"/>
</dbReference>
<dbReference type="EC" id="4.1.1.21" evidence="2"/>
<dbReference type="GO" id="GO:0009507">
    <property type="term" value="C:chloroplast"/>
    <property type="evidence" value="ECO:0007669"/>
    <property type="project" value="TreeGrafter"/>
</dbReference>
<dbReference type="InterPro" id="IPR040686">
    <property type="entry name" value="PurK_C"/>
</dbReference>
<dbReference type="SUPFAM" id="SSF52255">
    <property type="entry name" value="N5-CAIR mutase (phosphoribosylaminoimidazole carboxylase, PurE)"/>
    <property type="match status" value="1"/>
</dbReference>
<comment type="pathway">
    <text evidence="1">Purine metabolism; IMP biosynthesis via de novo pathway; 5-amino-1-(5-phospho-D-ribosyl)imidazole-4-carboxylate from 5-amino-1-(5-phospho-D-ribosyl)imidazole (carboxylase route): step 1/1.</text>
</comment>
<dbReference type="PANTHER" id="PTHR11609:SF5">
    <property type="entry name" value="PHOSPHORIBOSYLAMINOIMIDAZOLE CARBOXYLASE"/>
    <property type="match status" value="1"/>
</dbReference>
<dbReference type="Gene3D" id="3.40.50.1970">
    <property type="match status" value="1"/>
</dbReference>
<evidence type="ECO:0000256" key="1">
    <source>
        <dbReference type="ARBA" id="ARBA00004747"/>
    </source>
</evidence>
<dbReference type="PANTHER" id="PTHR11609">
    <property type="entry name" value="PURINE BIOSYNTHESIS PROTEIN 6/7, PUR6/7"/>
    <property type="match status" value="1"/>
</dbReference>
<evidence type="ECO:0000259" key="3">
    <source>
        <dbReference type="SMART" id="SM01001"/>
    </source>
</evidence>
<evidence type="ECO:0000313" key="5">
    <source>
        <dbReference type="Proteomes" id="UP001140949"/>
    </source>
</evidence>
<dbReference type="SMART" id="SM01001">
    <property type="entry name" value="AIRC"/>
    <property type="match status" value="1"/>
</dbReference>
<proteinExistence type="predicted"/>
<protein>
    <recommendedName>
        <fullName evidence="2">phosphoribosylaminoimidazole carboxylase</fullName>
        <ecNumber evidence="2">4.1.1.21</ecNumber>
    </recommendedName>
</protein>